<evidence type="ECO:0000256" key="1">
    <source>
        <dbReference type="ARBA" id="ARBA00001933"/>
    </source>
</evidence>
<dbReference type="RefSeq" id="WP_191808700.1">
    <property type="nucleotide sequence ID" value="NZ_JACSQD010000006.1"/>
</dbReference>
<dbReference type="InterPro" id="IPR015422">
    <property type="entry name" value="PyrdxlP-dep_Trfase_small"/>
</dbReference>
<reference evidence="8 9" key="1">
    <citation type="submission" date="2020-08" db="EMBL/GenBank/DDBJ databases">
        <title>A Genomic Blueprint of the Chicken Gut Microbiome.</title>
        <authorList>
            <person name="Gilroy R."/>
            <person name="Ravi A."/>
            <person name="Getino M."/>
            <person name="Pursley I."/>
            <person name="Horton D.L."/>
            <person name="Alikhan N.-F."/>
            <person name="Baker D."/>
            <person name="Gharbi K."/>
            <person name="Hall N."/>
            <person name="Watson M."/>
            <person name="Adriaenssens E.M."/>
            <person name="Foster-Nyarko E."/>
            <person name="Jarju S."/>
            <person name="Secka A."/>
            <person name="Antonio M."/>
            <person name="Oren A."/>
            <person name="Chaudhuri R."/>
            <person name="La Ragione R.M."/>
            <person name="Hildebrand F."/>
            <person name="Pallen M.J."/>
        </authorList>
    </citation>
    <scope>NUCLEOTIDE SEQUENCE [LARGE SCALE GENOMIC DNA]</scope>
    <source>
        <strain evidence="8 9">Sa2CUA1</strain>
    </source>
</reference>
<organism evidence="8 9">
    <name type="scientific">Arthrobacter gallicola</name>
    <dbReference type="NCBI Taxonomy" id="2762225"/>
    <lineage>
        <taxon>Bacteria</taxon>
        <taxon>Bacillati</taxon>
        <taxon>Actinomycetota</taxon>
        <taxon>Actinomycetes</taxon>
        <taxon>Micrococcales</taxon>
        <taxon>Micrococcaceae</taxon>
        <taxon>Arthrobacter</taxon>
    </lineage>
</organism>
<keyword evidence="4 6" id="KW-0663">Pyridoxal phosphate</keyword>
<sequence length="514" mass="54897">MHSVAETIGSVIHPWTGRHPADLAPEVNAVDLEQPLGTMSAALEELTPLYLRDAVYFHNPSYAAHLNCPVVIPALVGETILSAVNSSMDTWDQSAGATLIERRLLRWTAERLGLGPAADGAFTSGGTTSNLQALLIARNQAVARLRTTAGSTAESAGTARSEPGSGATADTGSIEATNPRTGTEPADLPEERLPALLSKLRIFASESSHFSIRKSAALLGLGEDAVYPVPCDSKRRLRHDALRQALEESRGRNEIPMAIVATAGTTDFGSIDPLAECAALAAEFGAWLHVDAAYGGGLLTSLKYRDRLSGIEAADSVTVDYHKTFFQPVSASAVLVRNSDELRHIRHYADYLNPQAAAHPDIPNQVDHSIQTTRRFDALKLWLTLRVSGADGIGRLLDSAIDLAQNIGLQLEQASDFELAAPVQLSTAVFRFRPDGLDDDTCDTMNREIRAQLAASGDAVIAGTTLNGRNYLKFTLLNPTATPEDIIHIITLIRRTGSAWLAATEASEVSGVAA</sequence>
<dbReference type="Gene3D" id="3.90.1150.10">
    <property type="entry name" value="Aspartate Aminotransferase, domain 1"/>
    <property type="match status" value="1"/>
</dbReference>
<name>A0ABR8UW22_9MICC</name>
<dbReference type="InterPro" id="IPR015421">
    <property type="entry name" value="PyrdxlP-dep_Trfase_major"/>
</dbReference>
<keyword evidence="5 6" id="KW-0456">Lyase</keyword>
<evidence type="ECO:0000256" key="7">
    <source>
        <dbReference type="SAM" id="MobiDB-lite"/>
    </source>
</evidence>
<evidence type="ECO:0000313" key="9">
    <source>
        <dbReference type="Proteomes" id="UP000609874"/>
    </source>
</evidence>
<evidence type="ECO:0000256" key="3">
    <source>
        <dbReference type="ARBA" id="ARBA00022793"/>
    </source>
</evidence>
<comment type="caution">
    <text evidence="8">The sequence shown here is derived from an EMBL/GenBank/DDBJ whole genome shotgun (WGS) entry which is preliminary data.</text>
</comment>
<dbReference type="Gene3D" id="3.40.640.10">
    <property type="entry name" value="Type I PLP-dependent aspartate aminotransferase-like (Major domain)"/>
    <property type="match status" value="1"/>
</dbReference>
<dbReference type="PRINTS" id="PR00800">
    <property type="entry name" value="YHDCRBOXLASE"/>
</dbReference>
<dbReference type="PANTHER" id="PTHR45677:SF8">
    <property type="entry name" value="CYSTEINE SULFINIC ACID DECARBOXYLASE"/>
    <property type="match status" value="1"/>
</dbReference>
<feature type="region of interest" description="Disordered" evidence="7">
    <location>
        <begin position="147"/>
        <end position="189"/>
    </location>
</feature>
<evidence type="ECO:0000256" key="5">
    <source>
        <dbReference type="ARBA" id="ARBA00023239"/>
    </source>
</evidence>
<dbReference type="InterPro" id="IPR015424">
    <property type="entry name" value="PyrdxlP-dep_Trfase"/>
</dbReference>
<keyword evidence="9" id="KW-1185">Reference proteome</keyword>
<evidence type="ECO:0000256" key="2">
    <source>
        <dbReference type="ARBA" id="ARBA00009533"/>
    </source>
</evidence>
<comment type="cofactor">
    <cofactor evidence="1 6">
        <name>pyridoxal 5'-phosphate</name>
        <dbReference type="ChEBI" id="CHEBI:597326"/>
    </cofactor>
</comment>
<comment type="similarity">
    <text evidence="2 6">Belongs to the group II decarboxylase family.</text>
</comment>
<evidence type="ECO:0000256" key="6">
    <source>
        <dbReference type="RuleBase" id="RU000382"/>
    </source>
</evidence>
<dbReference type="InterPro" id="IPR002129">
    <property type="entry name" value="PyrdxlP-dep_de-COase"/>
</dbReference>
<proteinExistence type="inferred from homology"/>
<protein>
    <submittedName>
        <fullName evidence="8">Pyridoxal-dependent decarboxylase</fullName>
    </submittedName>
</protein>
<evidence type="ECO:0000313" key="8">
    <source>
        <dbReference type="EMBL" id="MBD7996286.1"/>
    </source>
</evidence>
<dbReference type="SUPFAM" id="SSF53383">
    <property type="entry name" value="PLP-dependent transferases"/>
    <property type="match status" value="1"/>
</dbReference>
<evidence type="ECO:0000256" key="4">
    <source>
        <dbReference type="ARBA" id="ARBA00022898"/>
    </source>
</evidence>
<dbReference type="InterPro" id="IPR010977">
    <property type="entry name" value="Aromatic_deC"/>
</dbReference>
<gene>
    <name evidence="8" type="ORF">H9639_13360</name>
</gene>
<dbReference type="Proteomes" id="UP000609874">
    <property type="component" value="Unassembled WGS sequence"/>
</dbReference>
<dbReference type="Pfam" id="PF00282">
    <property type="entry name" value="Pyridoxal_deC"/>
    <property type="match status" value="2"/>
</dbReference>
<accession>A0ABR8UW22</accession>
<keyword evidence="3" id="KW-0210">Decarboxylase</keyword>
<feature type="compositionally biased region" description="Low complexity" evidence="7">
    <location>
        <begin position="147"/>
        <end position="162"/>
    </location>
</feature>
<dbReference type="EMBL" id="JACSQD010000006">
    <property type="protein sequence ID" value="MBD7996286.1"/>
    <property type="molecule type" value="Genomic_DNA"/>
</dbReference>
<dbReference type="PANTHER" id="PTHR45677">
    <property type="entry name" value="GLUTAMATE DECARBOXYLASE-RELATED"/>
    <property type="match status" value="1"/>
</dbReference>
<feature type="compositionally biased region" description="Polar residues" evidence="7">
    <location>
        <begin position="168"/>
        <end position="181"/>
    </location>
</feature>